<evidence type="ECO:0000313" key="11">
    <source>
        <dbReference type="Ensembl" id="ENSCVAP00000013928.1"/>
    </source>
</evidence>
<keyword evidence="6 9" id="KW-1133">Transmembrane helix</keyword>
<feature type="transmembrane region" description="Helical" evidence="9">
    <location>
        <begin position="984"/>
        <end position="1006"/>
    </location>
</feature>
<keyword evidence="3" id="KW-0677">Repeat</keyword>
<feature type="domain" description="Cadherin" evidence="10">
    <location>
        <begin position="433"/>
        <end position="541"/>
    </location>
</feature>
<sequence length="1052" mass="114732">MPFASYQGYVSESSPVGTTISASSNLTAPLGIIALDNDIEEVGIQKTKDPMVKITLDDYTTIFSLTPTGIIRYLRILKPVDREQQMTYTFTMMASDGVQQSSPVTVNILVIDANDNTPTFAQVSYSVEVFTDMQPGETVLQLTAVDADEGLNGLVTYEILAGAQGDFVINNRSGRITVAPGVTLTVGRSYALTVKASDNAPDTQRRSSITTVYIEVLPPNNQSPPRFPLLTYNLEISEAMRIGAILLNLQATDRENDPITYRIVSGDSLKVFNLSETINNTTGLLQLPVAIFLQFSSIQISSYPKQDRSPTSTATVNIVVTDVNDNDPKFEVILSSNFTVKEEQANLFVGQVRATDPDAGANGQVFYRIVNHPDLFLISANGSIYTRQPLDRELRNEYNLVIEASDGAVDPRRTTLTLLVQVLDIDDNSPVFSQQDYVVNVPENTPVGTVVLKLSAVDADVFSNVTYRIKTESARQLFSLNAITGELAVLQTLDFEGLAAMGMGASYTFQVEAVDQGGLMPPGQATVTIRITDMNDFSPIFTQELYKGLVAPNADKGTVITTVFAEDQDPPGTPASLVRYRVDLEKSPYSGSIFDVEEETGRVITKVNLNEDPSITFKLFVIAFDNGEPVKTNSTLVEITVLQPSLIPIFTQEEYRFPAVKELSPVGTAVGTILAAAMNQTIFYSIVGGNELDSSTGVISIAKPLDYENITSYVLRVQADSLGVVMSNLRVPSKSNTAKVFIDILDENDHPPVFSRKLYIGGVTEDTKIFSSVLKIATDKDTGNFSAMAYRLIIPPTAEGQDSFVIEAYTGIIKSAIMFRNMRRSYFKFEVIATDDYGEGFSSSAEVVVSVVNALDMQVVVSTVPPTLVEENKEELIRILERHVQDQIPGAKVIVESIGPRRHGDGFELEDYSKSDLMVYAIDPLTNRAISRQELFKFLDGNVLEINKEFQPYLGEGGRILEIRSPDVVASVKKAAQAVGYTEGALLALAIIIILCCIPAILIVMVTYKQLVRQAECAKTARIQMALPPGGKAAPAAAPTANLYEELGDSSM</sequence>
<feature type="domain" description="Cadherin" evidence="10">
    <location>
        <begin position="542"/>
        <end position="754"/>
    </location>
</feature>
<dbReference type="GO" id="GO:0005911">
    <property type="term" value="C:cell-cell junction"/>
    <property type="evidence" value="ECO:0007669"/>
    <property type="project" value="TreeGrafter"/>
</dbReference>
<dbReference type="Pfam" id="PF00028">
    <property type="entry name" value="Cadherin"/>
    <property type="match status" value="5"/>
</dbReference>
<comment type="subcellular location">
    <subcellularLocation>
        <location evidence="1">Membrane</location>
    </subcellularLocation>
</comment>
<dbReference type="PROSITE" id="PS50268">
    <property type="entry name" value="CADHERIN_2"/>
    <property type="match status" value="7"/>
</dbReference>
<proteinExistence type="predicted"/>
<dbReference type="InterPro" id="IPR056989">
    <property type="entry name" value="PCDH15_12th_dom"/>
</dbReference>
<dbReference type="FunFam" id="2.60.40.60:FF:000057">
    <property type="entry name" value="protocadherin-15 isoform X1"/>
    <property type="match status" value="1"/>
</dbReference>
<dbReference type="InterPro" id="IPR002126">
    <property type="entry name" value="Cadherin-like_dom"/>
</dbReference>
<evidence type="ECO:0000313" key="12">
    <source>
        <dbReference type="Proteomes" id="UP000265020"/>
    </source>
</evidence>
<feature type="domain" description="Cadherin" evidence="10">
    <location>
        <begin position="121"/>
        <end position="227"/>
    </location>
</feature>
<dbReference type="FunFam" id="2.60.40.60:FF:000063">
    <property type="entry name" value="protocadherin-15 isoform X1"/>
    <property type="match status" value="1"/>
</dbReference>
<dbReference type="GO" id="GO:0009653">
    <property type="term" value="P:anatomical structure morphogenesis"/>
    <property type="evidence" value="ECO:0007669"/>
    <property type="project" value="UniProtKB-ARBA"/>
</dbReference>
<organism evidence="11 12">
    <name type="scientific">Cyprinodon variegatus</name>
    <name type="common">Sheepshead minnow</name>
    <dbReference type="NCBI Taxonomy" id="28743"/>
    <lineage>
        <taxon>Eukaryota</taxon>
        <taxon>Metazoa</taxon>
        <taxon>Chordata</taxon>
        <taxon>Craniata</taxon>
        <taxon>Vertebrata</taxon>
        <taxon>Euteleostomi</taxon>
        <taxon>Actinopterygii</taxon>
        <taxon>Neopterygii</taxon>
        <taxon>Teleostei</taxon>
        <taxon>Neoteleostei</taxon>
        <taxon>Acanthomorphata</taxon>
        <taxon>Ovalentaria</taxon>
        <taxon>Atherinomorphae</taxon>
        <taxon>Cyprinodontiformes</taxon>
        <taxon>Cyprinodontidae</taxon>
        <taxon>Cyprinodon</taxon>
    </lineage>
</organism>
<evidence type="ECO:0000256" key="5">
    <source>
        <dbReference type="ARBA" id="ARBA00022889"/>
    </source>
</evidence>
<dbReference type="Gene3D" id="2.60.40.60">
    <property type="entry name" value="Cadherins"/>
    <property type="match status" value="8"/>
</dbReference>
<feature type="domain" description="Cadherin" evidence="10">
    <location>
        <begin position="2"/>
        <end position="120"/>
    </location>
</feature>
<evidence type="ECO:0000256" key="4">
    <source>
        <dbReference type="ARBA" id="ARBA00022837"/>
    </source>
</evidence>
<dbReference type="InterPro" id="IPR050971">
    <property type="entry name" value="Cadherin-domain_protein"/>
</dbReference>
<evidence type="ECO:0000256" key="3">
    <source>
        <dbReference type="ARBA" id="ARBA00022737"/>
    </source>
</evidence>
<keyword evidence="4 8" id="KW-0106">Calcium</keyword>
<dbReference type="InterPro" id="IPR020894">
    <property type="entry name" value="Cadherin_CS"/>
</dbReference>
<dbReference type="PROSITE" id="PS00232">
    <property type="entry name" value="CADHERIN_1"/>
    <property type="match status" value="3"/>
</dbReference>
<dbReference type="PRINTS" id="PR00205">
    <property type="entry name" value="CADHERIN"/>
</dbReference>
<dbReference type="GO" id="GO:0005509">
    <property type="term" value="F:calcium ion binding"/>
    <property type="evidence" value="ECO:0007669"/>
    <property type="project" value="UniProtKB-UniRule"/>
</dbReference>
<dbReference type="CDD" id="cd11304">
    <property type="entry name" value="Cadherin_repeat"/>
    <property type="match status" value="8"/>
</dbReference>
<reference evidence="11" key="2">
    <citation type="submission" date="2025-09" db="UniProtKB">
        <authorList>
            <consortium name="Ensembl"/>
        </authorList>
    </citation>
    <scope>IDENTIFICATION</scope>
</reference>
<evidence type="ECO:0000256" key="6">
    <source>
        <dbReference type="ARBA" id="ARBA00022989"/>
    </source>
</evidence>
<dbReference type="SUPFAM" id="SSF49313">
    <property type="entry name" value="Cadherin-like"/>
    <property type="match status" value="8"/>
</dbReference>
<dbReference type="Ensembl" id="ENSCVAT00000021610.1">
    <property type="protein sequence ID" value="ENSCVAP00000013928.1"/>
    <property type="gene ID" value="ENSCVAG00000018351.1"/>
</dbReference>
<dbReference type="FunFam" id="2.60.40.60:FF:000020">
    <property type="entry name" value="Dachsous cadherin-related 1b"/>
    <property type="match status" value="1"/>
</dbReference>
<evidence type="ECO:0000256" key="7">
    <source>
        <dbReference type="ARBA" id="ARBA00023136"/>
    </source>
</evidence>
<keyword evidence="2 9" id="KW-0812">Transmembrane</keyword>
<accession>A0A3Q2D5W4</accession>
<dbReference type="FunFam" id="2.60.40.60:FF:000050">
    <property type="entry name" value="protocadherin-15 isoform X1"/>
    <property type="match status" value="1"/>
</dbReference>
<feature type="domain" description="Cadherin" evidence="10">
    <location>
        <begin position="755"/>
        <end position="868"/>
    </location>
</feature>
<keyword evidence="7 9" id="KW-0472">Membrane</keyword>
<feature type="domain" description="Cadherin" evidence="10">
    <location>
        <begin position="349"/>
        <end position="432"/>
    </location>
</feature>
<dbReference type="Proteomes" id="UP000265020">
    <property type="component" value="Unassembled WGS sequence"/>
</dbReference>
<feature type="domain" description="Cadherin" evidence="10">
    <location>
        <begin position="228"/>
        <end position="330"/>
    </location>
</feature>
<evidence type="ECO:0000256" key="2">
    <source>
        <dbReference type="ARBA" id="ARBA00022692"/>
    </source>
</evidence>
<dbReference type="GO" id="GO:0005886">
    <property type="term" value="C:plasma membrane"/>
    <property type="evidence" value="ECO:0007669"/>
    <property type="project" value="InterPro"/>
</dbReference>
<dbReference type="PANTHER" id="PTHR24025">
    <property type="entry name" value="DESMOGLEIN FAMILY MEMBER"/>
    <property type="match status" value="1"/>
</dbReference>
<keyword evidence="5" id="KW-0130">Cell adhesion</keyword>
<reference evidence="11" key="1">
    <citation type="submission" date="2025-08" db="UniProtKB">
        <authorList>
            <consortium name="Ensembl"/>
        </authorList>
    </citation>
    <scope>IDENTIFICATION</scope>
</reference>
<keyword evidence="12" id="KW-1185">Reference proteome</keyword>
<evidence type="ECO:0000259" key="10">
    <source>
        <dbReference type="PROSITE" id="PS50268"/>
    </source>
</evidence>
<protein>
    <submittedName>
        <fullName evidence="11">Protocadherin-related 15a</fullName>
    </submittedName>
</protein>
<dbReference type="AlphaFoldDB" id="A0A3Q2D5W4"/>
<dbReference type="Pfam" id="PF23206">
    <property type="entry name" value="PCDH15_12th"/>
    <property type="match status" value="1"/>
</dbReference>
<name>A0A3Q2D5W4_CYPVA</name>
<dbReference type="PANTHER" id="PTHR24025:SF23">
    <property type="entry name" value="NEURAL-CADHERIN"/>
    <property type="match status" value="1"/>
</dbReference>
<dbReference type="GeneTree" id="ENSGT00940000156675"/>
<evidence type="ECO:0000256" key="8">
    <source>
        <dbReference type="PROSITE-ProRule" id="PRU00043"/>
    </source>
</evidence>
<dbReference type="SMART" id="SM00112">
    <property type="entry name" value="CA"/>
    <property type="match status" value="8"/>
</dbReference>
<dbReference type="InterPro" id="IPR015919">
    <property type="entry name" value="Cadherin-like_sf"/>
</dbReference>
<evidence type="ECO:0000256" key="1">
    <source>
        <dbReference type="ARBA" id="ARBA00004370"/>
    </source>
</evidence>
<dbReference type="GO" id="GO:0007156">
    <property type="term" value="P:homophilic cell adhesion via plasma membrane adhesion molecules"/>
    <property type="evidence" value="ECO:0007669"/>
    <property type="project" value="InterPro"/>
</dbReference>
<evidence type="ECO:0000256" key="9">
    <source>
        <dbReference type="SAM" id="Phobius"/>
    </source>
</evidence>